<keyword evidence="1" id="KW-1133">Transmembrane helix</keyword>
<dbReference type="EMBL" id="AGXZ01000009">
    <property type="protein sequence ID" value="EIY80736.1"/>
    <property type="molecule type" value="Genomic_DNA"/>
</dbReference>
<comment type="caution">
    <text evidence="2">The sequence shown here is derived from an EMBL/GenBank/DDBJ whole genome shotgun (WGS) entry which is preliminary data.</text>
</comment>
<keyword evidence="3" id="KW-1185">Reference proteome</keyword>
<keyword evidence="1" id="KW-0812">Transmembrane</keyword>
<dbReference type="Proteomes" id="UP000004219">
    <property type="component" value="Unassembled WGS sequence"/>
</dbReference>
<dbReference type="AlphaFoldDB" id="I9UE30"/>
<gene>
    <name evidence="2" type="ORF">HMPREF1058_01258</name>
</gene>
<dbReference type="HOGENOM" id="CLU_3324942_0_0_10"/>
<evidence type="ECO:0000256" key="1">
    <source>
        <dbReference type="SAM" id="Phobius"/>
    </source>
</evidence>
<name>I9UE30_PHOVU</name>
<evidence type="ECO:0000313" key="2">
    <source>
        <dbReference type="EMBL" id="EIY80736.1"/>
    </source>
</evidence>
<sequence length="38" mass="4473">MKPRTVFKFWFAATVIQAVTTIVGFEYFKKNINKTFSL</sequence>
<organism evidence="2 3">
    <name type="scientific">Phocaeicola vulgatus CL09T03C04</name>
    <dbReference type="NCBI Taxonomy" id="997891"/>
    <lineage>
        <taxon>Bacteria</taxon>
        <taxon>Pseudomonadati</taxon>
        <taxon>Bacteroidota</taxon>
        <taxon>Bacteroidia</taxon>
        <taxon>Bacteroidales</taxon>
        <taxon>Bacteroidaceae</taxon>
        <taxon>Phocaeicola</taxon>
    </lineage>
</organism>
<proteinExistence type="predicted"/>
<feature type="transmembrane region" description="Helical" evidence="1">
    <location>
        <begin position="6"/>
        <end position="28"/>
    </location>
</feature>
<accession>I9UE30</accession>
<reference evidence="2 3" key="1">
    <citation type="submission" date="2012-02" db="EMBL/GenBank/DDBJ databases">
        <title>The Genome Sequence of Bacteroides vulgatus CL09T03C04.</title>
        <authorList>
            <consortium name="The Broad Institute Genome Sequencing Platform"/>
            <person name="Earl A."/>
            <person name="Ward D."/>
            <person name="Feldgarden M."/>
            <person name="Gevers D."/>
            <person name="Zitomersky N.L."/>
            <person name="Coyne M.J."/>
            <person name="Comstock L.E."/>
            <person name="Young S.K."/>
            <person name="Zeng Q."/>
            <person name="Gargeya S."/>
            <person name="Fitzgerald M."/>
            <person name="Haas B."/>
            <person name="Abouelleil A."/>
            <person name="Alvarado L."/>
            <person name="Arachchi H.M."/>
            <person name="Berlin A."/>
            <person name="Chapman S.B."/>
            <person name="Gearin G."/>
            <person name="Goldberg J."/>
            <person name="Griggs A."/>
            <person name="Gujja S."/>
            <person name="Hansen M."/>
            <person name="Heiman D."/>
            <person name="Howarth C."/>
            <person name="Larimer J."/>
            <person name="Lui A."/>
            <person name="MacDonald P.J.P."/>
            <person name="McCowen C."/>
            <person name="Montmayeur A."/>
            <person name="Murphy C."/>
            <person name="Neiman D."/>
            <person name="Pearson M."/>
            <person name="Priest M."/>
            <person name="Roberts A."/>
            <person name="Saif S."/>
            <person name="Shea T."/>
            <person name="Sisk P."/>
            <person name="Stolte C."/>
            <person name="Sykes S."/>
            <person name="Wortman J."/>
            <person name="Nusbaum C."/>
            <person name="Birren B."/>
        </authorList>
    </citation>
    <scope>NUCLEOTIDE SEQUENCE [LARGE SCALE GENOMIC DNA]</scope>
    <source>
        <strain evidence="2 3">CL09T03C04</strain>
    </source>
</reference>
<keyword evidence="1" id="KW-0472">Membrane</keyword>
<protein>
    <submittedName>
        <fullName evidence="2">Uncharacterized protein</fullName>
    </submittedName>
</protein>
<evidence type="ECO:0000313" key="3">
    <source>
        <dbReference type="Proteomes" id="UP000004219"/>
    </source>
</evidence>